<gene>
    <name evidence="3" type="ORF">QQX98_013315</name>
</gene>
<sequence>MACTDVTSLISDIIITVEATAKAYNIINDDKTLSEAFHEAGRGLFIVGKTLKTAKSQLQGRDQAGDPQSAISTLEACNVKTKLSQGVFEQISQAPETSRFERYEAVVRLGSRGNLVEVLVVGIMKDTCTLAKDSATEAAMEPEIKALRDAIDTLSNMEPSVPDERSGNTFSHFGSGSQFNATGGTQNNNVGSGKQFLGDIKGETVTFN</sequence>
<evidence type="ECO:0008006" key="5">
    <source>
        <dbReference type="Google" id="ProtNLM"/>
    </source>
</evidence>
<dbReference type="Pfam" id="PF17106">
    <property type="entry name" value="NACHT_sigma"/>
    <property type="match status" value="1"/>
</dbReference>
<dbReference type="Pfam" id="PF17107">
    <property type="entry name" value="SesA"/>
    <property type="match status" value="1"/>
</dbReference>
<proteinExistence type="predicted"/>
<feature type="domain" description="NACHT-NTPase sigma" evidence="1">
    <location>
        <begin position="169"/>
        <end position="203"/>
    </location>
</feature>
<feature type="domain" description="NACHT-NTPase and P-loop NTPases N-terminal" evidence="2">
    <location>
        <begin position="10"/>
        <end position="130"/>
    </location>
</feature>
<protein>
    <recommendedName>
        <fullName evidence="5">NACHT-NTPase and P-loop NTPases N-terminal domain-containing protein</fullName>
    </recommendedName>
</protein>
<evidence type="ECO:0000259" key="2">
    <source>
        <dbReference type="Pfam" id="PF17107"/>
    </source>
</evidence>
<evidence type="ECO:0000259" key="1">
    <source>
        <dbReference type="Pfam" id="PF17106"/>
    </source>
</evidence>
<dbReference type="InterPro" id="IPR031352">
    <property type="entry name" value="SesA"/>
</dbReference>
<dbReference type="InterPro" id="IPR031353">
    <property type="entry name" value="NACHT_sigma"/>
</dbReference>
<dbReference type="Proteomes" id="UP001498476">
    <property type="component" value="Unassembled WGS sequence"/>
</dbReference>
<name>A0ABR1GGQ6_9HYPO</name>
<dbReference type="EMBL" id="JAZAVJ010000646">
    <property type="protein sequence ID" value="KAK7393902.1"/>
    <property type="molecule type" value="Genomic_DNA"/>
</dbReference>
<keyword evidence="4" id="KW-1185">Reference proteome</keyword>
<comment type="caution">
    <text evidence="3">The sequence shown here is derived from an EMBL/GenBank/DDBJ whole genome shotgun (WGS) entry which is preliminary data.</text>
</comment>
<organism evidence="3 4">
    <name type="scientific">Neonectria punicea</name>
    <dbReference type="NCBI Taxonomy" id="979145"/>
    <lineage>
        <taxon>Eukaryota</taxon>
        <taxon>Fungi</taxon>
        <taxon>Dikarya</taxon>
        <taxon>Ascomycota</taxon>
        <taxon>Pezizomycotina</taxon>
        <taxon>Sordariomycetes</taxon>
        <taxon>Hypocreomycetidae</taxon>
        <taxon>Hypocreales</taxon>
        <taxon>Nectriaceae</taxon>
        <taxon>Neonectria</taxon>
    </lineage>
</organism>
<evidence type="ECO:0000313" key="4">
    <source>
        <dbReference type="Proteomes" id="UP001498476"/>
    </source>
</evidence>
<reference evidence="3 4" key="1">
    <citation type="journal article" date="2025" name="Microbiol. Resour. Announc.">
        <title>Draft genome sequences for Neonectria magnoliae and Neonectria punicea, canker pathogens of Liriodendron tulipifera and Acer saccharum in West Virginia.</title>
        <authorList>
            <person name="Petronek H.M."/>
            <person name="Kasson M.T."/>
            <person name="Metheny A.M."/>
            <person name="Stauder C.M."/>
            <person name="Lovett B."/>
            <person name="Lynch S.C."/>
            <person name="Garnas J.R."/>
            <person name="Kasson L.R."/>
            <person name="Stajich J.E."/>
        </authorList>
    </citation>
    <scope>NUCLEOTIDE SEQUENCE [LARGE SCALE GENOMIC DNA]</scope>
    <source>
        <strain evidence="3 4">NRRL 64653</strain>
    </source>
</reference>
<evidence type="ECO:0000313" key="3">
    <source>
        <dbReference type="EMBL" id="KAK7393902.1"/>
    </source>
</evidence>
<accession>A0ABR1GGQ6</accession>